<sequence length="144" mass="15938">MLPRPGRQGARHGGAGGFTLLELLIVLLLASGLALVCFNALLADGQLVGRMADRWRQRQERERALDLIRHDLSQGDDVLVNPHEPHPQPYPEHRCSMSRRQPVLVITTKDGPITYAVGSPPSNIWASRVLMRCGPAFTKEGVWS</sequence>
<evidence type="ECO:0008006" key="4">
    <source>
        <dbReference type="Google" id="ProtNLM"/>
    </source>
</evidence>
<protein>
    <recommendedName>
        <fullName evidence="4">Prepilin-type N-terminal cleavage/methylation domain-containing protein</fullName>
    </recommendedName>
</protein>
<keyword evidence="1" id="KW-1133">Transmembrane helix</keyword>
<feature type="transmembrane region" description="Helical" evidence="1">
    <location>
        <begin position="20"/>
        <end position="42"/>
    </location>
</feature>
<accession>A0A1T1D0M7</accession>
<comment type="caution">
    <text evidence="2">The sequence shown here is derived from an EMBL/GenBank/DDBJ whole genome shotgun (WGS) entry which is preliminary data.</text>
</comment>
<dbReference type="Proteomes" id="UP000242590">
    <property type="component" value="Unassembled WGS sequence"/>
</dbReference>
<gene>
    <name evidence="2" type="ORF">BV53_06325</name>
</gene>
<keyword evidence="1" id="KW-0472">Membrane</keyword>
<feature type="non-terminal residue" evidence="2">
    <location>
        <position position="144"/>
    </location>
</feature>
<dbReference type="NCBIfam" id="TIGR02532">
    <property type="entry name" value="IV_pilin_GFxxxE"/>
    <property type="match status" value="1"/>
</dbReference>
<name>A0A1T1D0M7_9SYNE</name>
<reference evidence="2 3" key="1">
    <citation type="submission" date="2017-02" db="EMBL/GenBank/DDBJ databases">
        <title>Draft Genome Sequences of 'Candidatus Synechococcus spongiarum', Cyanobacterial Symbionts of the Mediterranean Sponge Aplysina aerophoba from two locations.</title>
        <authorList>
            <person name="Slaby B.M."/>
            <person name="Hentschel U."/>
        </authorList>
    </citation>
    <scope>NUCLEOTIDE SEQUENCE [LARGE SCALE GENOMIC DNA]</scope>
    <source>
        <strain evidence="2">LMB bulk15N</strain>
    </source>
</reference>
<keyword evidence="1" id="KW-0812">Transmembrane</keyword>
<evidence type="ECO:0000313" key="3">
    <source>
        <dbReference type="Proteomes" id="UP000242590"/>
    </source>
</evidence>
<dbReference type="AlphaFoldDB" id="A0A1T1D0M7"/>
<evidence type="ECO:0000256" key="1">
    <source>
        <dbReference type="SAM" id="Phobius"/>
    </source>
</evidence>
<organism evidence="2 3">
    <name type="scientific">Candidatus Synechococcus spongiarum LMB bulk15N</name>
    <dbReference type="NCBI Taxonomy" id="1943583"/>
    <lineage>
        <taxon>Bacteria</taxon>
        <taxon>Bacillati</taxon>
        <taxon>Cyanobacteriota</taxon>
        <taxon>Cyanophyceae</taxon>
        <taxon>Synechococcales</taxon>
        <taxon>Synechococcaceae</taxon>
        <taxon>Synechococcus</taxon>
    </lineage>
</organism>
<proteinExistence type="predicted"/>
<dbReference type="EMBL" id="MWLE01000086">
    <property type="protein sequence ID" value="OOV34183.1"/>
    <property type="molecule type" value="Genomic_DNA"/>
</dbReference>
<evidence type="ECO:0000313" key="2">
    <source>
        <dbReference type="EMBL" id="OOV34183.1"/>
    </source>
</evidence>
<dbReference type="InterPro" id="IPR012902">
    <property type="entry name" value="N_methyl_site"/>
</dbReference>
<dbReference type="PROSITE" id="PS00409">
    <property type="entry name" value="PROKAR_NTER_METHYL"/>
    <property type="match status" value="1"/>
</dbReference>